<dbReference type="Proteomes" id="UP001516464">
    <property type="component" value="Unassembled WGS sequence"/>
</dbReference>
<accession>A0ABQ7I1I6</accession>
<dbReference type="Gene3D" id="3.30.70.330">
    <property type="match status" value="2"/>
</dbReference>
<keyword evidence="1 2" id="KW-0694">RNA-binding</keyword>
<name>A0ABQ7I1I6_9MICR</name>
<dbReference type="SUPFAM" id="SSF54928">
    <property type="entry name" value="RNA-binding domain, RBD"/>
    <property type="match status" value="1"/>
</dbReference>
<feature type="domain" description="RRM" evidence="3">
    <location>
        <begin position="99"/>
        <end position="169"/>
    </location>
</feature>
<dbReference type="SMART" id="SM00360">
    <property type="entry name" value="RRM"/>
    <property type="match status" value="2"/>
</dbReference>
<organism evidence="4 5">
    <name type="scientific">Astathelohania contejeani</name>
    <dbReference type="NCBI Taxonomy" id="164912"/>
    <lineage>
        <taxon>Eukaryota</taxon>
        <taxon>Fungi</taxon>
        <taxon>Fungi incertae sedis</taxon>
        <taxon>Microsporidia</taxon>
        <taxon>Astathelohaniidae</taxon>
        <taxon>Astathelohania</taxon>
    </lineage>
</organism>
<keyword evidence="5" id="KW-1185">Reference proteome</keyword>
<reference evidence="4 5" key="1">
    <citation type="submission" date="2019-01" db="EMBL/GenBank/DDBJ databases">
        <title>Genomes sequencing and comparative genomics of infectious freshwater microsporidia, Cucumispora dikerogammari and Thelohania contejeani.</title>
        <authorList>
            <person name="Cormier A."/>
            <person name="Giraud I."/>
            <person name="Wattier R."/>
            <person name="Teixeira M."/>
            <person name="Grandjean F."/>
            <person name="Rigaud T."/>
            <person name="Cordaux R."/>
        </authorList>
    </citation>
    <scope>NUCLEOTIDE SEQUENCE [LARGE SCALE GENOMIC DNA]</scope>
    <source>
        <strain evidence="4">T1</strain>
        <tissue evidence="4">Spores</tissue>
    </source>
</reference>
<dbReference type="EMBL" id="SBIQ01000020">
    <property type="protein sequence ID" value="KAF7684276.1"/>
    <property type="molecule type" value="Genomic_DNA"/>
</dbReference>
<dbReference type="PANTHER" id="PTHR10501">
    <property type="entry name" value="U1 SMALL NUCLEAR RIBONUCLEOPROTEIN A/U2 SMALL NUCLEAR RIBONUCLEOPROTEIN B"/>
    <property type="match status" value="1"/>
</dbReference>
<dbReference type="InterPro" id="IPR012677">
    <property type="entry name" value="Nucleotide-bd_a/b_plait_sf"/>
</dbReference>
<evidence type="ECO:0000256" key="1">
    <source>
        <dbReference type="ARBA" id="ARBA00022884"/>
    </source>
</evidence>
<protein>
    <submittedName>
        <fullName evidence="4">U1 small nuclear ribonucleoprotein</fullName>
    </submittedName>
</protein>
<dbReference type="Pfam" id="PF00076">
    <property type="entry name" value="RRM_1"/>
    <property type="match status" value="2"/>
</dbReference>
<dbReference type="InterPro" id="IPR000504">
    <property type="entry name" value="RRM_dom"/>
</dbReference>
<dbReference type="GO" id="GO:1990904">
    <property type="term" value="C:ribonucleoprotein complex"/>
    <property type="evidence" value="ECO:0007669"/>
    <property type="project" value="UniProtKB-KW"/>
</dbReference>
<dbReference type="InterPro" id="IPR035979">
    <property type="entry name" value="RBD_domain_sf"/>
</dbReference>
<evidence type="ECO:0000313" key="5">
    <source>
        <dbReference type="Proteomes" id="UP001516464"/>
    </source>
</evidence>
<evidence type="ECO:0000313" key="4">
    <source>
        <dbReference type="EMBL" id="KAF7684276.1"/>
    </source>
</evidence>
<keyword evidence="4" id="KW-0687">Ribonucleoprotein</keyword>
<evidence type="ECO:0000256" key="2">
    <source>
        <dbReference type="PROSITE-ProRule" id="PRU00176"/>
    </source>
</evidence>
<sequence>MESATLYIHNLHEGVKVPEMKRRLTLLFSRYRPVKAVYIRNTYKLRGQAFIEFENIEDAKFCLKKLQHLLLFDKRLLIEFARHKTENVKAKRMKLGISKSLLISNLPLTITLEELDNMFGIYEGFERVRYIKPKNICIVDFSDTEKCSNCYEKIENLEIKCQKVEVKYL</sequence>
<feature type="domain" description="RRM" evidence="3">
    <location>
        <begin position="4"/>
        <end position="83"/>
    </location>
</feature>
<comment type="caution">
    <text evidence="4">The sequence shown here is derived from an EMBL/GenBank/DDBJ whole genome shotgun (WGS) entry which is preliminary data.</text>
</comment>
<gene>
    <name evidence="4" type="primary">usp102</name>
    <name evidence="4" type="ORF">TCON_0520</name>
</gene>
<dbReference type="PROSITE" id="PS50102">
    <property type="entry name" value="RRM"/>
    <property type="match status" value="2"/>
</dbReference>
<evidence type="ECO:0000259" key="3">
    <source>
        <dbReference type="PROSITE" id="PS50102"/>
    </source>
</evidence>
<proteinExistence type="predicted"/>